<dbReference type="EMBL" id="JADNYJ010000034">
    <property type="protein sequence ID" value="KAF8902736.1"/>
    <property type="molecule type" value="Genomic_DNA"/>
</dbReference>
<keyword evidence="2" id="KW-1185">Reference proteome</keyword>
<dbReference type="Proteomes" id="UP000724874">
    <property type="component" value="Unassembled WGS sequence"/>
</dbReference>
<comment type="caution">
    <text evidence="1">The sequence shown here is derived from an EMBL/GenBank/DDBJ whole genome shotgun (WGS) entry which is preliminary data.</text>
</comment>
<sequence>MLDMGGENDGEFQITSTTSSTSSWVDIAPDLRSPEKSERVTRDLIEMIKQSNLIAQKRFQETFLEEDPPEHEDAKLIAAGNITNFYYIHHSGTQTIYGNNYHDSLKQGDSYLGAINNGAAGGRGNVNEFINNGMVNPCKKILLGNWKPTKY</sequence>
<organism evidence="1 2">
    <name type="scientific">Gymnopilus junonius</name>
    <name type="common">Spectacular rustgill mushroom</name>
    <name type="synonym">Gymnopilus spectabilis subsp. junonius</name>
    <dbReference type="NCBI Taxonomy" id="109634"/>
    <lineage>
        <taxon>Eukaryota</taxon>
        <taxon>Fungi</taxon>
        <taxon>Dikarya</taxon>
        <taxon>Basidiomycota</taxon>
        <taxon>Agaricomycotina</taxon>
        <taxon>Agaricomycetes</taxon>
        <taxon>Agaricomycetidae</taxon>
        <taxon>Agaricales</taxon>
        <taxon>Agaricineae</taxon>
        <taxon>Hymenogastraceae</taxon>
        <taxon>Gymnopilus</taxon>
    </lineage>
</organism>
<protein>
    <submittedName>
        <fullName evidence="1">Uncharacterized protein</fullName>
    </submittedName>
</protein>
<accession>A0A9P5NSX1</accession>
<evidence type="ECO:0000313" key="2">
    <source>
        <dbReference type="Proteomes" id="UP000724874"/>
    </source>
</evidence>
<evidence type="ECO:0000313" key="1">
    <source>
        <dbReference type="EMBL" id="KAF8902736.1"/>
    </source>
</evidence>
<proteinExistence type="predicted"/>
<name>A0A9P5NSX1_GYMJU</name>
<gene>
    <name evidence="1" type="ORF">CPB84DRAFT_830943</name>
</gene>
<reference evidence="1" key="1">
    <citation type="submission" date="2020-11" db="EMBL/GenBank/DDBJ databases">
        <authorList>
            <consortium name="DOE Joint Genome Institute"/>
            <person name="Ahrendt S."/>
            <person name="Riley R."/>
            <person name="Andreopoulos W."/>
            <person name="LaButti K."/>
            <person name="Pangilinan J."/>
            <person name="Ruiz-duenas F.J."/>
            <person name="Barrasa J.M."/>
            <person name="Sanchez-Garcia M."/>
            <person name="Camarero S."/>
            <person name="Miyauchi S."/>
            <person name="Serrano A."/>
            <person name="Linde D."/>
            <person name="Babiker R."/>
            <person name="Drula E."/>
            <person name="Ayuso-Fernandez I."/>
            <person name="Pacheco R."/>
            <person name="Padilla G."/>
            <person name="Ferreira P."/>
            <person name="Barriuso J."/>
            <person name="Kellner H."/>
            <person name="Castanera R."/>
            <person name="Alfaro M."/>
            <person name="Ramirez L."/>
            <person name="Pisabarro A.G."/>
            <person name="Kuo A."/>
            <person name="Tritt A."/>
            <person name="Lipzen A."/>
            <person name="He G."/>
            <person name="Yan M."/>
            <person name="Ng V."/>
            <person name="Cullen D."/>
            <person name="Martin F."/>
            <person name="Rosso M.-N."/>
            <person name="Henrissat B."/>
            <person name="Hibbett D."/>
            <person name="Martinez A.T."/>
            <person name="Grigoriev I.V."/>
        </authorList>
    </citation>
    <scope>NUCLEOTIDE SEQUENCE</scope>
    <source>
        <strain evidence="1">AH 44721</strain>
    </source>
</reference>
<dbReference type="AlphaFoldDB" id="A0A9P5NSX1"/>